<gene>
    <name evidence="2" type="ORF">KHLLAP_LOCUS10213</name>
</gene>
<organism evidence="2 3">
    <name type="scientific">Anthostomella pinea</name>
    <dbReference type="NCBI Taxonomy" id="933095"/>
    <lineage>
        <taxon>Eukaryota</taxon>
        <taxon>Fungi</taxon>
        <taxon>Dikarya</taxon>
        <taxon>Ascomycota</taxon>
        <taxon>Pezizomycotina</taxon>
        <taxon>Sordariomycetes</taxon>
        <taxon>Xylariomycetidae</taxon>
        <taxon>Xylariales</taxon>
        <taxon>Xylariaceae</taxon>
        <taxon>Anthostomella</taxon>
    </lineage>
</organism>
<evidence type="ECO:0000313" key="3">
    <source>
        <dbReference type="Proteomes" id="UP001295740"/>
    </source>
</evidence>
<dbReference type="AlphaFoldDB" id="A0AAI8VKY6"/>
<protein>
    <submittedName>
        <fullName evidence="2">Uu.00g056450.m01.CDS01</fullName>
    </submittedName>
</protein>
<proteinExistence type="predicted"/>
<comment type="caution">
    <text evidence="2">The sequence shown here is derived from an EMBL/GenBank/DDBJ whole genome shotgun (WGS) entry which is preliminary data.</text>
</comment>
<reference evidence="2" key="1">
    <citation type="submission" date="2023-10" db="EMBL/GenBank/DDBJ databases">
        <authorList>
            <person name="Hackl T."/>
        </authorList>
    </citation>
    <scope>NUCLEOTIDE SEQUENCE</scope>
</reference>
<dbReference type="Proteomes" id="UP001295740">
    <property type="component" value="Unassembled WGS sequence"/>
</dbReference>
<accession>A0AAI8VKY6</accession>
<sequence length="146" mass="14902">MYPSFIAVLTALTATIAAFPHTTRNAALGSATNFIEGCSPGGCIASFNITAPAGYVAGAPAYNVVCHPIYIQQGWLTCDAVGEQAAGSTVQSMWTGASERELIKISVAHLFVDGETGAAKNASGFAEIEAGTTAFDVPVTSLTAVL</sequence>
<name>A0AAI8VKY6_9PEZI</name>
<feature type="chain" id="PRO_5042473889" evidence="1">
    <location>
        <begin position="19"/>
        <end position="146"/>
    </location>
</feature>
<evidence type="ECO:0000256" key="1">
    <source>
        <dbReference type="SAM" id="SignalP"/>
    </source>
</evidence>
<keyword evidence="3" id="KW-1185">Reference proteome</keyword>
<keyword evidence="1" id="KW-0732">Signal</keyword>
<evidence type="ECO:0000313" key="2">
    <source>
        <dbReference type="EMBL" id="CAJ2509745.1"/>
    </source>
</evidence>
<dbReference type="EMBL" id="CAUWAG010000013">
    <property type="protein sequence ID" value="CAJ2509745.1"/>
    <property type="molecule type" value="Genomic_DNA"/>
</dbReference>
<feature type="signal peptide" evidence="1">
    <location>
        <begin position="1"/>
        <end position="18"/>
    </location>
</feature>